<feature type="repeat" description="ANK" evidence="1">
    <location>
        <begin position="48"/>
        <end position="80"/>
    </location>
</feature>
<sequence>DLPRTKYLLEADGDVHVEGCRALILACAAGHVDVVKYLISKGAHINVRSGLPLRRACIEGQTEVVRVLLEKGANPMASQEQFIAAVRSGVLDVVRMMIDAGVAVYRTIHITLPSAAWRGHINIVKLLFEHVGNPDISDLRCSVLFAYQSRHNDIASLVFEKYHREATLADLIDAATWGHLPNVDRLLGDGVADDGQALQKAIARGHLSIVKLLLYIAFDAYLWQNFDESIKAAHEAGYSGCIEQILCYLKKDSRIESRIHGPCHSGLESAVHNGHTETISILLKNGLDPNFKSGILLHIAAEKGHIFIITSLLQHGASPNTRLGSWAIVRASEAGHAEIVKLLLEVGKNHYQDGDGGVILADALRLAVDGGHVQVVEVLLEARADVGHVVFWWDWEGIPHPEDLEECRG</sequence>
<keyword evidence="3" id="KW-1185">Reference proteome</keyword>
<dbReference type="InterPro" id="IPR002110">
    <property type="entry name" value="Ankyrin_rpt"/>
</dbReference>
<keyword evidence="1" id="KW-0040">ANK repeat</keyword>
<dbReference type="SMART" id="SM00248">
    <property type="entry name" value="ANK"/>
    <property type="match status" value="8"/>
</dbReference>
<feature type="non-terminal residue" evidence="2">
    <location>
        <position position="409"/>
    </location>
</feature>
<protein>
    <recommendedName>
        <fullName evidence="4">Ankyrin</fullName>
    </recommendedName>
</protein>
<name>A0AAD5WY76_9FUNG</name>
<dbReference type="AlphaFoldDB" id="A0AAD5WY76"/>
<dbReference type="PANTHER" id="PTHR24133:SF40">
    <property type="entry name" value="ANKYRIN REPEAT DOMAIN 44"/>
    <property type="match status" value="1"/>
</dbReference>
<comment type="caution">
    <text evidence="2">The sequence shown here is derived from an EMBL/GenBank/DDBJ whole genome shotgun (WGS) entry which is preliminary data.</text>
</comment>
<evidence type="ECO:0008006" key="4">
    <source>
        <dbReference type="Google" id="ProtNLM"/>
    </source>
</evidence>
<dbReference type="Pfam" id="PF13637">
    <property type="entry name" value="Ank_4"/>
    <property type="match status" value="1"/>
</dbReference>
<dbReference type="EMBL" id="JADGJD010002735">
    <property type="protein sequence ID" value="KAJ3029181.1"/>
    <property type="molecule type" value="Genomic_DNA"/>
</dbReference>
<evidence type="ECO:0000313" key="2">
    <source>
        <dbReference type="EMBL" id="KAJ3029181.1"/>
    </source>
</evidence>
<dbReference type="PROSITE" id="PS50088">
    <property type="entry name" value="ANK_REPEAT"/>
    <property type="match status" value="3"/>
</dbReference>
<proteinExistence type="predicted"/>
<feature type="repeat" description="ANK" evidence="1">
    <location>
        <begin position="18"/>
        <end position="50"/>
    </location>
</feature>
<gene>
    <name evidence="2" type="ORF">HK097_005842</name>
</gene>
<dbReference type="PANTHER" id="PTHR24133">
    <property type="entry name" value="ANKYRIN DOMAIN-CONTAINING"/>
    <property type="match status" value="1"/>
</dbReference>
<dbReference type="Proteomes" id="UP001212841">
    <property type="component" value="Unassembled WGS sequence"/>
</dbReference>
<accession>A0AAD5WY76</accession>
<feature type="non-terminal residue" evidence="2">
    <location>
        <position position="1"/>
    </location>
</feature>
<dbReference type="PROSITE" id="PS50297">
    <property type="entry name" value="ANK_REP_REGION"/>
    <property type="match status" value="3"/>
</dbReference>
<dbReference type="InterPro" id="IPR036770">
    <property type="entry name" value="Ankyrin_rpt-contain_sf"/>
</dbReference>
<dbReference type="Pfam" id="PF12796">
    <property type="entry name" value="Ank_2"/>
    <property type="match status" value="2"/>
</dbReference>
<organism evidence="2 3">
    <name type="scientific">Rhizophlyctis rosea</name>
    <dbReference type="NCBI Taxonomy" id="64517"/>
    <lineage>
        <taxon>Eukaryota</taxon>
        <taxon>Fungi</taxon>
        <taxon>Fungi incertae sedis</taxon>
        <taxon>Chytridiomycota</taxon>
        <taxon>Chytridiomycota incertae sedis</taxon>
        <taxon>Chytridiomycetes</taxon>
        <taxon>Rhizophlyctidales</taxon>
        <taxon>Rhizophlyctidaceae</taxon>
        <taxon>Rhizophlyctis</taxon>
    </lineage>
</organism>
<dbReference type="SUPFAM" id="SSF48403">
    <property type="entry name" value="Ankyrin repeat"/>
    <property type="match status" value="2"/>
</dbReference>
<dbReference type="InterPro" id="IPR052391">
    <property type="entry name" value="E3_Ligase-Neurotoxin"/>
</dbReference>
<reference evidence="2" key="1">
    <citation type="submission" date="2020-05" db="EMBL/GenBank/DDBJ databases">
        <title>Phylogenomic resolution of chytrid fungi.</title>
        <authorList>
            <person name="Stajich J.E."/>
            <person name="Amses K."/>
            <person name="Simmons R."/>
            <person name="Seto K."/>
            <person name="Myers J."/>
            <person name="Bonds A."/>
            <person name="Quandt C.A."/>
            <person name="Barry K."/>
            <person name="Liu P."/>
            <person name="Grigoriev I."/>
            <person name="Longcore J.E."/>
            <person name="James T.Y."/>
        </authorList>
    </citation>
    <scope>NUCLEOTIDE SEQUENCE</scope>
    <source>
        <strain evidence="2">JEL0318</strain>
    </source>
</reference>
<feature type="repeat" description="ANK" evidence="1">
    <location>
        <begin position="292"/>
        <end position="324"/>
    </location>
</feature>
<evidence type="ECO:0000256" key="1">
    <source>
        <dbReference type="PROSITE-ProRule" id="PRU00023"/>
    </source>
</evidence>
<dbReference type="Gene3D" id="1.25.40.20">
    <property type="entry name" value="Ankyrin repeat-containing domain"/>
    <property type="match status" value="3"/>
</dbReference>
<evidence type="ECO:0000313" key="3">
    <source>
        <dbReference type="Proteomes" id="UP001212841"/>
    </source>
</evidence>